<evidence type="ECO:0000256" key="6">
    <source>
        <dbReference type="ARBA" id="ARBA00023065"/>
    </source>
</evidence>
<evidence type="ECO:0000256" key="3">
    <source>
        <dbReference type="ARBA" id="ARBA00022448"/>
    </source>
</evidence>
<dbReference type="InterPro" id="IPR027470">
    <property type="entry name" value="Cation_efflux_CTD"/>
</dbReference>
<feature type="transmembrane region" description="Helical" evidence="9">
    <location>
        <begin position="195"/>
        <end position="221"/>
    </location>
</feature>
<evidence type="ECO:0000313" key="12">
    <source>
        <dbReference type="EMBL" id="GGO94829.1"/>
    </source>
</evidence>
<dbReference type="GO" id="GO:0005385">
    <property type="term" value="F:zinc ion transmembrane transporter activity"/>
    <property type="evidence" value="ECO:0007669"/>
    <property type="project" value="TreeGrafter"/>
</dbReference>
<feature type="transmembrane region" description="Helical" evidence="9">
    <location>
        <begin position="63"/>
        <end position="88"/>
    </location>
</feature>
<dbReference type="InterPro" id="IPR050681">
    <property type="entry name" value="CDF/SLC30A"/>
</dbReference>
<keyword evidence="13" id="KW-1185">Reference proteome</keyword>
<dbReference type="InterPro" id="IPR002524">
    <property type="entry name" value="Cation_efflux"/>
</dbReference>
<comment type="subcellular location">
    <subcellularLocation>
        <location evidence="1">Membrane</location>
        <topology evidence="1">Multi-pass membrane protein</topology>
    </subcellularLocation>
</comment>
<feature type="domain" description="Cation efflux protein cytoplasmic" evidence="11">
    <location>
        <begin position="256"/>
        <end position="334"/>
    </location>
</feature>
<feature type="transmembrane region" description="Helical" evidence="9">
    <location>
        <begin position="165"/>
        <end position="183"/>
    </location>
</feature>
<evidence type="ECO:0000256" key="7">
    <source>
        <dbReference type="ARBA" id="ARBA00023136"/>
    </source>
</evidence>
<gene>
    <name evidence="12" type="ORF">GCM10012280_50610</name>
</gene>
<dbReference type="RefSeq" id="WP_189134091.1">
    <property type="nucleotide sequence ID" value="NZ_BMMS01000024.1"/>
</dbReference>
<dbReference type="PANTHER" id="PTHR11562:SF17">
    <property type="entry name" value="RE54080P-RELATED"/>
    <property type="match status" value="1"/>
</dbReference>
<dbReference type="NCBIfam" id="TIGR01297">
    <property type="entry name" value="CDF"/>
    <property type="match status" value="1"/>
</dbReference>
<evidence type="ECO:0000256" key="5">
    <source>
        <dbReference type="ARBA" id="ARBA00022989"/>
    </source>
</evidence>
<feature type="compositionally biased region" description="Basic residues" evidence="8">
    <location>
        <begin position="1"/>
        <end position="32"/>
    </location>
</feature>
<reference evidence="12" key="1">
    <citation type="journal article" date="2014" name="Int. J. Syst. Evol. Microbiol.">
        <title>Complete genome sequence of Corynebacterium casei LMG S-19264T (=DSM 44701T), isolated from a smear-ripened cheese.</title>
        <authorList>
            <consortium name="US DOE Joint Genome Institute (JGI-PGF)"/>
            <person name="Walter F."/>
            <person name="Albersmeier A."/>
            <person name="Kalinowski J."/>
            <person name="Ruckert C."/>
        </authorList>
    </citation>
    <scope>NUCLEOTIDE SEQUENCE</scope>
    <source>
        <strain evidence="12">CGMCC 4.7201</strain>
    </source>
</reference>
<evidence type="ECO:0000256" key="8">
    <source>
        <dbReference type="SAM" id="MobiDB-lite"/>
    </source>
</evidence>
<keyword evidence="6" id="KW-0406">Ion transport</keyword>
<feature type="region of interest" description="Disordered" evidence="8">
    <location>
        <begin position="1"/>
        <end position="34"/>
    </location>
</feature>
<feature type="transmembrane region" description="Helical" evidence="9">
    <location>
        <begin position="123"/>
        <end position="145"/>
    </location>
</feature>
<dbReference type="Proteomes" id="UP000641932">
    <property type="component" value="Unassembled WGS sequence"/>
</dbReference>
<name>A0A917ZTV0_9ACTN</name>
<dbReference type="Gene3D" id="1.20.1510.10">
    <property type="entry name" value="Cation efflux protein transmembrane domain"/>
    <property type="match status" value="1"/>
</dbReference>
<dbReference type="Pfam" id="PF16916">
    <property type="entry name" value="ZT_dimer"/>
    <property type="match status" value="1"/>
</dbReference>
<evidence type="ECO:0000256" key="1">
    <source>
        <dbReference type="ARBA" id="ARBA00004141"/>
    </source>
</evidence>
<feature type="transmembrane region" description="Helical" evidence="9">
    <location>
        <begin position="94"/>
        <end position="111"/>
    </location>
</feature>
<dbReference type="AlphaFoldDB" id="A0A917ZTV0"/>
<dbReference type="PANTHER" id="PTHR11562">
    <property type="entry name" value="CATION EFFLUX PROTEIN/ ZINC TRANSPORTER"/>
    <property type="match status" value="1"/>
</dbReference>
<comment type="caution">
    <text evidence="12">The sequence shown here is derived from an EMBL/GenBank/DDBJ whole genome shotgun (WGS) entry which is preliminary data.</text>
</comment>
<sequence>MGAGHGHAHGHPHGRRHAHAYGHSHGHGHGLGHVHGASAVSGAPVLPGARSTAGAAHRGRLRIALGLTLSVLVVEVIGAFVTGSLALFADAGHMATDAAGIAMALVAIHFANRPATERRTFGLARAEILAAAVNALLLFGVGAYIGYEAVRRLIDPTGVEAGPTIAFGLVALAANAVSVGLLVRGQRESLNVRGAFLEVMADALGSLAVVVAAVVILLTGFDRADPIASLLIALMIVPRTWNLMREALDVLLEAVPKSVDLADVRAHILALPEVESLHDLHVWTITSGLPVLSVHVVVADCALEESGHEKILHDLQGCLGTHFDVAHCTFQLEPAGHAAHEPGLCH</sequence>
<dbReference type="InterPro" id="IPR058533">
    <property type="entry name" value="Cation_efflux_TM"/>
</dbReference>
<keyword evidence="7 9" id="KW-0472">Membrane</keyword>
<dbReference type="EMBL" id="BMMS01000024">
    <property type="protein sequence ID" value="GGO94829.1"/>
    <property type="molecule type" value="Genomic_DNA"/>
</dbReference>
<organism evidence="12 13">
    <name type="scientific">Wenjunlia tyrosinilytica</name>
    <dbReference type="NCBI Taxonomy" id="1544741"/>
    <lineage>
        <taxon>Bacteria</taxon>
        <taxon>Bacillati</taxon>
        <taxon>Actinomycetota</taxon>
        <taxon>Actinomycetes</taxon>
        <taxon>Kitasatosporales</taxon>
        <taxon>Streptomycetaceae</taxon>
        <taxon>Wenjunlia</taxon>
    </lineage>
</organism>
<dbReference type="InterPro" id="IPR027469">
    <property type="entry name" value="Cation_efflux_TMD_sf"/>
</dbReference>
<keyword evidence="4 9" id="KW-0812">Transmembrane</keyword>
<protein>
    <submittedName>
        <fullName evidence="12">Cation transporter</fullName>
    </submittedName>
</protein>
<keyword evidence="5 9" id="KW-1133">Transmembrane helix</keyword>
<evidence type="ECO:0000256" key="4">
    <source>
        <dbReference type="ARBA" id="ARBA00022692"/>
    </source>
</evidence>
<evidence type="ECO:0000256" key="2">
    <source>
        <dbReference type="ARBA" id="ARBA00008873"/>
    </source>
</evidence>
<evidence type="ECO:0000259" key="11">
    <source>
        <dbReference type="Pfam" id="PF16916"/>
    </source>
</evidence>
<evidence type="ECO:0000256" key="9">
    <source>
        <dbReference type="SAM" id="Phobius"/>
    </source>
</evidence>
<dbReference type="GO" id="GO:0005886">
    <property type="term" value="C:plasma membrane"/>
    <property type="evidence" value="ECO:0007669"/>
    <property type="project" value="TreeGrafter"/>
</dbReference>
<evidence type="ECO:0000259" key="10">
    <source>
        <dbReference type="Pfam" id="PF01545"/>
    </source>
</evidence>
<dbReference type="Pfam" id="PF01545">
    <property type="entry name" value="Cation_efflux"/>
    <property type="match status" value="1"/>
</dbReference>
<proteinExistence type="inferred from homology"/>
<dbReference type="InterPro" id="IPR036837">
    <property type="entry name" value="Cation_efflux_CTD_sf"/>
</dbReference>
<accession>A0A917ZTV0</accession>
<keyword evidence="3" id="KW-0813">Transport</keyword>
<dbReference type="SUPFAM" id="SSF161111">
    <property type="entry name" value="Cation efflux protein transmembrane domain-like"/>
    <property type="match status" value="1"/>
</dbReference>
<feature type="domain" description="Cation efflux protein transmembrane" evidence="10">
    <location>
        <begin position="62"/>
        <end position="252"/>
    </location>
</feature>
<evidence type="ECO:0000313" key="13">
    <source>
        <dbReference type="Proteomes" id="UP000641932"/>
    </source>
</evidence>
<dbReference type="SUPFAM" id="SSF160240">
    <property type="entry name" value="Cation efflux protein cytoplasmic domain-like"/>
    <property type="match status" value="1"/>
</dbReference>
<comment type="similarity">
    <text evidence="2">Belongs to the cation diffusion facilitator (CDF) transporter (TC 2.A.4) family. SLC30A subfamily.</text>
</comment>
<reference evidence="12" key="2">
    <citation type="submission" date="2020-09" db="EMBL/GenBank/DDBJ databases">
        <authorList>
            <person name="Sun Q."/>
            <person name="Zhou Y."/>
        </authorList>
    </citation>
    <scope>NUCLEOTIDE SEQUENCE</scope>
    <source>
        <strain evidence="12">CGMCC 4.7201</strain>
    </source>
</reference>